<feature type="compositionally biased region" description="Low complexity" evidence="11">
    <location>
        <begin position="857"/>
        <end position="874"/>
    </location>
</feature>
<dbReference type="InterPro" id="IPR027483">
    <property type="entry name" value="PInositol-4-P-4/5-kinase_C_sf"/>
</dbReference>
<evidence type="ECO:0000256" key="3">
    <source>
        <dbReference type="ARBA" id="ARBA00022723"/>
    </source>
</evidence>
<dbReference type="Proteomes" id="UP001527925">
    <property type="component" value="Unassembled WGS sequence"/>
</dbReference>
<feature type="region of interest" description="Disordered" evidence="11">
    <location>
        <begin position="1603"/>
        <end position="1664"/>
    </location>
</feature>
<dbReference type="CDD" id="cd17300">
    <property type="entry name" value="PIPKc_PIKfyve"/>
    <property type="match status" value="1"/>
</dbReference>
<dbReference type="Pfam" id="PF00118">
    <property type="entry name" value="Cpn60_TCP1"/>
    <property type="match status" value="1"/>
</dbReference>
<evidence type="ECO:0000313" key="15">
    <source>
        <dbReference type="Proteomes" id="UP001527925"/>
    </source>
</evidence>
<evidence type="ECO:0000256" key="5">
    <source>
        <dbReference type="ARBA" id="ARBA00022771"/>
    </source>
</evidence>
<feature type="region of interest" description="Disordered" evidence="11">
    <location>
        <begin position="833"/>
        <end position="877"/>
    </location>
</feature>
<keyword evidence="7" id="KW-0862">Zinc</keyword>
<evidence type="ECO:0000256" key="4">
    <source>
        <dbReference type="ARBA" id="ARBA00022741"/>
    </source>
</evidence>
<feature type="compositionally biased region" description="Polar residues" evidence="11">
    <location>
        <begin position="784"/>
        <end position="804"/>
    </location>
</feature>
<dbReference type="PANTHER" id="PTHR45748">
    <property type="entry name" value="1-PHOSPHATIDYLINOSITOL 3-PHOSPHATE 5-KINASE-RELATED"/>
    <property type="match status" value="1"/>
</dbReference>
<feature type="compositionally biased region" description="Low complexity" evidence="11">
    <location>
        <begin position="414"/>
        <end position="443"/>
    </location>
</feature>
<feature type="compositionally biased region" description="Basic and acidic residues" evidence="11">
    <location>
        <begin position="976"/>
        <end position="988"/>
    </location>
</feature>
<dbReference type="CDD" id="cd15725">
    <property type="entry name" value="FYVE_PIKfyve_Fab1"/>
    <property type="match status" value="1"/>
</dbReference>
<dbReference type="PROSITE" id="PS50178">
    <property type="entry name" value="ZF_FYVE"/>
    <property type="match status" value="1"/>
</dbReference>
<evidence type="ECO:0000256" key="7">
    <source>
        <dbReference type="ARBA" id="ARBA00022833"/>
    </source>
</evidence>
<feature type="domain" description="FYVE-type" evidence="12">
    <location>
        <begin position="118"/>
        <end position="178"/>
    </location>
</feature>
<feature type="compositionally biased region" description="Polar residues" evidence="11">
    <location>
        <begin position="842"/>
        <end position="856"/>
    </location>
</feature>
<dbReference type="InterPro" id="IPR002498">
    <property type="entry name" value="PInositol-4-P-4/5-kinase_core"/>
</dbReference>
<accession>A0ABR4NCT6</accession>
<feature type="domain" description="PIPK" evidence="13">
    <location>
        <begin position="1925"/>
        <end position="2253"/>
    </location>
</feature>
<evidence type="ECO:0000256" key="9">
    <source>
        <dbReference type="PROSITE-ProRule" id="PRU00091"/>
    </source>
</evidence>
<evidence type="ECO:0000313" key="14">
    <source>
        <dbReference type="EMBL" id="KAL2917301.1"/>
    </source>
</evidence>
<dbReference type="Gene3D" id="3.30.40.10">
    <property type="entry name" value="Zinc/RING finger domain, C3HC4 (zinc finger)"/>
    <property type="match status" value="1"/>
</dbReference>
<proteinExistence type="predicted"/>
<keyword evidence="2 10" id="KW-0808">Transferase</keyword>
<reference evidence="14 15" key="1">
    <citation type="submission" date="2023-09" db="EMBL/GenBank/DDBJ databases">
        <title>Pangenome analysis of Batrachochytrium dendrobatidis and related Chytrids.</title>
        <authorList>
            <person name="Yacoub M.N."/>
            <person name="Stajich J.E."/>
            <person name="James T.Y."/>
        </authorList>
    </citation>
    <scope>NUCLEOTIDE SEQUENCE [LARGE SCALE GENOMIC DNA]</scope>
    <source>
        <strain evidence="14 15">JEL0888</strain>
    </source>
</reference>
<keyword evidence="5 9" id="KW-0863">Zinc-finger</keyword>
<dbReference type="SUPFAM" id="SSF52029">
    <property type="entry name" value="GroEL apical domain-like"/>
    <property type="match status" value="1"/>
</dbReference>
<organism evidence="14 15">
    <name type="scientific">Polyrhizophydium stewartii</name>
    <dbReference type="NCBI Taxonomy" id="2732419"/>
    <lineage>
        <taxon>Eukaryota</taxon>
        <taxon>Fungi</taxon>
        <taxon>Fungi incertae sedis</taxon>
        <taxon>Chytridiomycota</taxon>
        <taxon>Chytridiomycota incertae sedis</taxon>
        <taxon>Chytridiomycetes</taxon>
        <taxon>Rhizophydiales</taxon>
        <taxon>Rhizophydiales incertae sedis</taxon>
        <taxon>Polyrhizophydium</taxon>
    </lineage>
</organism>
<keyword evidence="3" id="KW-0479">Metal-binding</keyword>
<dbReference type="InterPro" id="IPR013083">
    <property type="entry name" value="Znf_RING/FYVE/PHD"/>
</dbReference>
<evidence type="ECO:0000256" key="11">
    <source>
        <dbReference type="SAM" id="MobiDB-lite"/>
    </source>
</evidence>
<dbReference type="SMART" id="SM00064">
    <property type="entry name" value="FYVE"/>
    <property type="match status" value="1"/>
</dbReference>
<feature type="region of interest" description="Disordered" evidence="11">
    <location>
        <begin position="1"/>
        <end position="68"/>
    </location>
</feature>
<feature type="region of interest" description="Disordered" evidence="11">
    <location>
        <begin position="383"/>
        <end position="446"/>
    </location>
</feature>
<evidence type="ECO:0000256" key="6">
    <source>
        <dbReference type="ARBA" id="ARBA00022777"/>
    </source>
</evidence>
<dbReference type="InterPro" id="IPR027409">
    <property type="entry name" value="GroEL-like_apical_dom_sf"/>
</dbReference>
<dbReference type="InterPro" id="IPR002423">
    <property type="entry name" value="Cpn60/GroEL/TCP-1"/>
</dbReference>
<evidence type="ECO:0000256" key="1">
    <source>
        <dbReference type="ARBA" id="ARBA00012009"/>
    </source>
</evidence>
<dbReference type="Pfam" id="PF01363">
    <property type="entry name" value="FYVE"/>
    <property type="match status" value="1"/>
</dbReference>
<dbReference type="Gene3D" id="3.50.7.10">
    <property type="entry name" value="GroEL"/>
    <property type="match status" value="1"/>
</dbReference>
<dbReference type="EMBL" id="JADGIZ020000011">
    <property type="protein sequence ID" value="KAL2917301.1"/>
    <property type="molecule type" value="Genomic_DNA"/>
</dbReference>
<dbReference type="GO" id="GO:0000285">
    <property type="term" value="F:1-phosphatidylinositol-3-phosphate 5-kinase activity"/>
    <property type="evidence" value="ECO:0007669"/>
    <property type="project" value="UniProtKB-EC"/>
</dbReference>
<dbReference type="InterPro" id="IPR044769">
    <property type="entry name" value="PIKfyve_PIPKc"/>
</dbReference>
<dbReference type="Gene3D" id="3.30.800.10">
    <property type="entry name" value="Phosphatidylinositol Phosphate Kinase II Beta"/>
    <property type="match status" value="1"/>
</dbReference>
<feature type="compositionally biased region" description="Low complexity" evidence="11">
    <location>
        <begin position="1941"/>
        <end position="1959"/>
    </location>
</feature>
<dbReference type="InterPro" id="IPR000306">
    <property type="entry name" value="Znf_FYVE"/>
</dbReference>
<protein>
    <recommendedName>
        <fullName evidence="1">1-phosphatidylinositol-3-phosphate 5-kinase</fullName>
        <ecNumber evidence="1">2.7.1.150</ecNumber>
    </recommendedName>
</protein>
<feature type="region of interest" description="Disordered" evidence="11">
    <location>
        <begin position="1936"/>
        <end position="1983"/>
    </location>
</feature>
<dbReference type="PANTHER" id="PTHR45748:SF7">
    <property type="entry name" value="1-PHOSPHATIDYLINOSITOL 3-PHOSPHATE 5-KINASE-RELATED"/>
    <property type="match status" value="1"/>
</dbReference>
<feature type="region of interest" description="Disordered" evidence="11">
    <location>
        <begin position="975"/>
        <end position="997"/>
    </location>
</feature>
<feature type="compositionally biased region" description="Acidic residues" evidence="11">
    <location>
        <begin position="1748"/>
        <end position="1759"/>
    </location>
</feature>
<dbReference type="InterPro" id="IPR027410">
    <property type="entry name" value="TCP-1-like_intermed_sf"/>
</dbReference>
<keyword evidence="15" id="KW-1185">Reference proteome</keyword>
<sequence length="2265" mass="244401">MASNRRSMPPMHIATAGSGPPAGEPEYGAQLYRTLSTHSADPMPQALESFNLDGSRPSPPPAAPAKPAGFLSSLFRRKTGPTRRPSASAASGSSTAKLISRLRNLGSPSIPKEYWMRDEKVKECYDCKQPFTTFRRKHHCRVCGQIFCRKCAASIVPGARFGQKGEIRVCNFCLKIIDDYRRDGPPQVDPATISIGSNSSSHATFATQLPHVHPHHSLGARSPSYSTLQMPSPAPVPARRISTAASIAESYEAGASAGTAASDMMRKAMSVSLFRKPEDPRVSFGADRESIGFNPMHAPFRSAYDDTAASDVGERATQIGTDVQDSESLQGLAEDDPDGLGYVAQGWAASQLSDALGPHGNALPALAGESELRGTVSMESIEPWRQLHAPSGTKRRNYTGSHGSARYPTRLTRSLAAAQQHAQGLGSASDSAPPSPSRPLDASQTQALAQHFATAPASSTHAPHRIEYEDEEGRSLLVFEPSSGSGPSPRLHGQQIHIAHTGFNAACIAHMSRMLRQTLREAAVANQEDWVDSLMAIIVRAANSLRPDIRNGEDIDIRNFVKIKKIPGGTIADSEYISGVVCTKQAIHKSMLRPVSPARILLIRFPLDFQRVENQFLSLETLAAQEEDHIRNMVARITALRPNVVLVEKTVSRIALEMLLRAGVVVVYNVKHSVLVDIGRCTGTPAITSINQLANLQLGVCARFSFKTFLNADIPGLRKTFMFLEGCSEELGCSIVLRGASLDQLNRVKRVLYLMVLVAYSLKLETSLLCDMYAITPNPPSPQPDEQQIALTQRQESLHPQSSTAEPAASALLALPAPESVQAMQSPLLQMLDPAAQGSSGGLSVQSAPTGSQTQKPAAPSSLSPEPAAAASASQVVSRNGSTLAPMAAMGPGPNLAARALERFEAAIMSGSPGVKFPPPYLLVKMRDADLRSQALVAAAARRRVVNSQSLGEIRIHVTQMPHQTPRQPALKLLGRSRDEQTPPEPDKVAPSSAAGSRSGLILTAAPGAIPVRSEDADPAGAAALVDGKAALTGAELFSPFVHQNIVVQYSNICRGKTVPCIAPHTSLIQYYGSADLTLGQYLENLCVESLFACPVKGCDNTLMSHSRIYVHGDFKLVINIDALPCPVRGMEEHILMWSMCRVCHVSTPFVPMSEESWKYSFGKYLELRFYSPKLVCRAMDCPHDIHRDHISYFSMRNLTIRFEMEPIQLFEVSFPPMRRVPKPEIISKLRQQDFETLRHQIEAYYDSLLMRINMFTIDIVPAQKHAACKEALLELGRRAASERKFLLQRLQQTFITCQPCDGMALNAVLVALHAKVTAWDSEFSSFVRAFLQPEQGEVRRMAVQIKRIFADRDLLSEFKLGVPVATQPFQDSPHFDLDMDAAASGTASVMRAVHLPVLSTSPRKTAPIMNSADPSLPLVGLTDAWTDSLADASTAPQRLNSTGTLELSAERHALLDALGLASQELQLGAPSNRSIGGKHEQPGSLSASSDAPVPLAISSAALMPSDPALATPLTSDRNVHLAGLSAEVAAAPLELQSQRSAAAVPSRPPRSVAAVAASSAAPAGDAIRGQAESQLVLDDPQPPALADRRLSRMWMRILAQFDGLPDLPPNTPPLGSSPSERISGMPVTAEPQVLEDEEVSRSGEAPSDRDVDSRSQTPLSSTTALPVSALTGLTPVQGLILAAAPSNATKAPASTAVRAPSTERRVISIASAASGGSSASLAAVGAASYSAAGTSSANIASVKPESELDETTSQDQAEDGVLYPRHPSLRTPRSRIAQLAQGSASGSALASASGSGLLAVAADSEHLLRNRRASLGQALADDDEAAPGINLITGVAAETDSVLPSLPAMPAVFGSLGPAGERGSIMKTITNLWNGNPANFLPIAYPISATEHVFSESLVVVREDEPSSIIALTLDSKAYKTWLAAARHRGSLDLPAVQPSAGGNQAAGAGSGAADDASFLPDQDDQLGESDEPRPRHTGSHFQYHFADGTTRMQCEVFFAEEFETLRRNCGADEQYVQSLARCVKWDASGGRSGSSFLKTRDDWLVVKQLSRPEMDALYKFAPEYFDYMTQAFFRGLPSMLAKIFGFYRISYKNTSTGKTVRMDMFVMENLFHDRTISRIFDLKGSMRNRHVQSTGKQNQVLMDENLVEFSYESPLFIRANSKAQLNESVWNDTLFLSRLNVMDYSLLVGIDNQSKELVVGIVDFIRTFTWDKKLESWVKETGILGGGGKEPTIVTPRQYKNRFREAMEKYFLMVPDKFAQLLR</sequence>
<dbReference type="CDD" id="cd03334">
    <property type="entry name" value="Fab1_TCP"/>
    <property type="match status" value="1"/>
</dbReference>
<dbReference type="InterPro" id="IPR017455">
    <property type="entry name" value="Znf_FYVE-rel"/>
</dbReference>
<evidence type="ECO:0000259" key="12">
    <source>
        <dbReference type="PROSITE" id="PS50178"/>
    </source>
</evidence>
<keyword evidence="4 10" id="KW-0547">Nucleotide-binding</keyword>
<dbReference type="SMART" id="SM00330">
    <property type="entry name" value="PIPKc"/>
    <property type="match status" value="1"/>
</dbReference>
<dbReference type="PROSITE" id="PS51455">
    <property type="entry name" value="PIPK"/>
    <property type="match status" value="1"/>
</dbReference>
<feature type="region of interest" description="Disordered" evidence="11">
    <location>
        <begin position="1470"/>
        <end position="1492"/>
    </location>
</feature>
<evidence type="ECO:0000256" key="2">
    <source>
        <dbReference type="ARBA" id="ARBA00022679"/>
    </source>
</evidence>
<feature type="region of interest" description="Disordered" evidence="11">
    <location>
        <begin position="216"/>
        <end position="236"/>
    </location>
</feature>
<dbReference type="InterPro" id="IPR011011">
    <property type="entry name" value="Znf_FYVE_PHD"/>
</dbReference>
<feature type="compositionally biased region" description="Polar residues" evidence="11">
    <location>
        <begin position="1655"/>
        <end position="1664"/>
    </location>
</feature>
<dbReference type="InterPro" id="IPR027484">
    <property type="entry name" value="PInositol-4-P-5-kinase_N"/>
</dbReference>
<comment type="caution">
    <text evidence="14">The sequence shown here is derived from an EMBL/GenBank/DDBJ whole genome shotgun (WGS) entry which is preliminary data.</text>
</comment>
<feature type="region of interest" description="Disordered" evidence="11">
    <location>
        <begin position="1736"/>
        <end position="1771"/>
    </location>
</feature>
<keyword evidence="8 10" id="KW-0067">ATP-binding</keyword>
<dbReference type="SUPFAM" id="SSF57903">
    <property type="entry name" value="FYVE/PHD zinc finger"/>
    <property type="match status" value="1"/>
</dbReference>
<evidence type="ECO:0000256" key="10">
    <source>
        <dbReference type="PROSITE-ProRule" id="PRU00781"/>
    </source>
</evidence>
<dbReference type="SUPFAM" id="SSF54849">
    <property type="entry name" value="GroEL-intermediate domain like"/>
    <property type="match status" value="1"/>
</dbReference>
<feature type="region of interest" description="Disordered" evidence="11">
    <location>
        <begin position="779"/>
        <end position="807"/>
    </location>
</feature>
<gene>
    <name evidence="14" type="primary">MDM12_1</name>
    <name evidence="14" type="ORF">HK105_202965</name>
</gene>
<evidence type="ECO:0000256" key="8">
    <source>
        <dbReference type="ARBA" id="ARBA00022840"/>
    </source>
</evidence>
<evidence type="ECO:0000259" key="13">
    <source>
        <dbReference type="PROSITE" id="PS51455"/>
    </source>
</evidence>
<dbReference type="Pfam" id="PF01504">
    <property type="entry name" value="PIP5K"/>
    <property type="match status" value="1"/>
</dbReference>
<dbReference type="EC" id="2.7.1.150" evidence="1"/>
<dbReference type="SUPFAM" id="SSF56104">
    <property type="entry name" value="SAICAR synthase-like"/>
    <property type="match status" value="1"/>
</dbReference>
<dbReference type="Gene3D" id="3.30.810.10">
    <property type="entry name" value="2-Layer Sandwich"/>
    <property type="match status" value="1"/>
</dbReference>
<keyword evidence="6 10" id="KW-0418">Kinase</keyword>
<name>A0ABR4NCT6_9FUNG</name>